<accession>G5A5K2</accession>
<proteinExistence type="predicted"/>
<name>G5A5K2_PHYSP</name>
<organism evidence="1 2">
    <name type="scientific">Phytophthora sojae (strain P6497)</name>
    <name type="common">Soybean stem and root rot agent</name>
    <name type="synonym">Phytophthora megasperma f. sp. glycines</name>
    <dbReference type="NCBI Taxonomy" id="1094619"/>
    <lineage>
        <taxon>Eukaryota</taxon>
        <taxon>Sar</taxon>
        <taxon>Stramenopiles</taxon>
        <taxon>Oomycota</taxon>
        <taxon>Peronosporomycetes</taxon>
        <taxon>Peronosporales</taxon>
        <taxon>Peronosporaceae</taxon>
        <taxon>Phytophthora</taxon>
    </lineage>
</organism>
<keyword evidence="2" id="KW-1185">Reference proteome</keyword>
<sequence length="227" mass="25642">MLQIQLHEARNLKRVLKRRTKIAMMEDMLGMKRHKMIDYSVPEDNSEVFEDMLRDIDELYVDLADRVQFHSQYIEESSNTIKTSVFAETDSLGDVRGAQFRKVIQKYVEKGRVVFICKALMEPVLFNAGKNSGFHTRTTLRIVLREECSQSGVENAVTRIESHFSATRYDQGLPGAGAIRTSPNLDIGIAAWDEAITRIAHQVESLAIDESCDKSSSSPDCQAAILQ</sequence>
<dbReference type="RefSeq" id="XP_009535240.1">
    <property type="nucleotide sequence ID" value="XM_009536945.1"/>
</dbReference>
<evidence type="ECO:0000313" key="2">
    <source>
        <dbReference type="Proteomes" id="UP000002640"/>
    </source>
</evidence>
<dbReference type="GeneID" id="20663819"/>
<dbReference type="OMA" id="CKALMEP"/>
<reference evidence="1 2" key="1">
    <citation type="journal article" date="2006" name="Science">
        <title>Phytophthora genome sequences uncover evolutionary origins and mechanisms of pathogenesis.</title>
        <authorList>
            <person name="Tyler B.M."/>
            <person name="Tripathy S."/>
            <person name="Zhang X."/>
            <person name="Dehal P."/>
            <person name="Jiang R.H."/>
            <person name="Aerts A."/>
            <person name="Arredondo F.D."/>
            <person name="Baxter L."/>
            <person name="Bensasson D."/>
            <person name="Beynon J.L."/>
            <person name="Chapman J."/>
            <person name="Damasceno C.M."/>
            <person name="Dorrance A.E."/>
            <person name="Dou D."/>
            <person name="Dickerman A.W."/>
            <person name="Dubchak I.L."/>
            <person name="Garbelotto M."/>
            <person name="Gijzen M."/>
            <person name="Gordon S.G."/>
            <person name="Govers F."/>
            <person name="Grunwald N.J."/>
            <person name="Huang W."/>
            <person name="Ivors K.L."/>
            <person name="Jones R.W."/>
            <person name="Kamoun S."/>
            <person name="Krampis K."/>
            <person name="Lamour K.H."/>
            <person name="Lee M.K."/>
            <person name="McDonald W.H."/>
            <person name="Medina M."/>
            <person name="Meijer H.J."/>
            <person name="Nordberg E.K."/>
            <person name="Maclean D.J."/>
            <person name="Ospina-Giraldo M.D."/>
            <person name="Morris P.F."/>
            <person name="Phuntumart V."/>
            <person name="Putnam N.H."/>
            <person name="Rash S."/>
            <person name="Rose J.K."/>
            <person name="Sakihama Y."/>
            <person name="Salamov A.A."/>
            <person name="Savidor A."/>
            <person name="Scheuring C.F."/>
            <person name="Smith B.M."/>
            <person name="Sobral B.W."/>
            <person name="Terry A."/>
            <person name="Torto-Alalibo T.A."/>
            <person name="Win J."/>
            <person name="Xu Z."/>
            <person name="Zhang H."/>
            <person name="Grigoriev I.V."/>
            <person name="Rokhsar D.S."/>
            <person name="Boore J.L."/>
        </authorList>
    </citation>
    <scope>NUCLEOTIDE SEQUENCE [LARGE SCALE GENOMIC DNA]</scope>
    <source>
        <strain evidence="1 2">P6497</strain>
    </source>
</reference>
<gene>
    <name evidence="1" type="ORF">PHYSODRAFT_564573</name>
</gene>
<dbReference type="AlphaFoldDB" id="G5A5K2"/>
<evidence type="ECO:0000313" key="1">
    <source>
        <dbReference type="EMBL" id="EGZ08607.1"/>
    </source>
</evidence>
<dbReference type="EMBL" id="JH159160">
    <property type="protein sequence ID" value="EGZ08607.1"/>
    <property type="molecule type" value="Genomic_DNA"/>
</dbReference>
<protein>
    <submittedName>
        <fullName evidence="1">Uncharacterized protein</fullName>
    </submittedName>
</protein>
<dbReference type="KEGG" id="psoj:PHYSODRAFT_564573"/>
<dbReference type="Proteomes" id="UP000002640">
    <property type="component" value="Unassembled WGS sequence"/>
</dbReference>
<dbReference type="InParanoid" id="G5A5K2"/>